<organism evidence="2 3">
    <name type="scientific">Purpureocillium lilacinum</name>
    <name type="common">Paecilomyces lilacinus</name>
    <dbReference type="NCBI Taxonomy" id="33203"/>
    <lineage>
        <taxon>Eukaryota</taxon>
        <taxon>Fungi</taxon>
        <taxon>Dikarya</taxon>
        <taxon>Ascomycota</taxon>
        <taxon>Pezizomycotina</taxon>
        <taxon>Sordariomycetes</taxon>
        <taxon>Hypocreomycetidae</taxon>
        <taxon>Hypocreales</taxon>
        <taxon>Ophiocordycipitaceae</taxon>
        <taxon>Purpureocillium</taxon>
    </lineage>
</organism>
<accession>A0ABR0CCJ1</accession>
<keyword evidence="3" id="KW-1185">Reference proteome</keyword>
<name>A0ABR0CCJ1_PURLI</name>
<sequence length="207" mass="22900">MVRAWTLSGLGYSKGGTVRDGGYWLTALIRSRRCCRLTGTRRREKMKDGRGWFGQGPPLTGWSAHGLVRPLPGRDRELRASRGLRTRKARREPAGFAVLPHLSPAVAPRRPSVRQAQARGGAAGHLKTGRCRAAAPASSRRLMRPGRGSSTERARRTSNQPPPHSDHRRTSPHPLHIRPHHSAARLSCPRIARATMVACRGQRHIIL</sequence>
<evidence type="ECO:0000313" key="2">
    <source>
        <dbReference type="EMBL" id="KAK4094136.1"/>
    </source>
</evidence>
<feature type="compositionally biased region" description="Basic residues" evidence="1">
    <location>
        <begin position="170"/>
        <end position="183"/>
    </location>
</feature>
<protein>
    <submittedName>
        <fullName evidence="2">Uncharacterized protein</fullName>
    </submittedName>
</protein>
<feature type="region of interest" description="Disordered" evidence="1">
    <location>
        <begin position="103"/>
        <end position="186"/>
    </location>
</feature>
<feature type="compositionally biased region" description="Low complexity" evidence="1">
    <location>
        <begin position="131"/>
        <end position="140"/>
    </location>
</feature>
<evidence type="ECO:0000256" key="1">
    <source>
        <dbReference type="SAM" id="MobiDB-lite"/>
    </source>
</evidence>
<comment type="caution">
    <text evidence="2">The sequence shown here is derived from an EMBL/GenBank/DDBJ whole genome shotgun (WGS) entry which is preliminary data.</text>
</comment>
<gene>
    <name evidence="2" type="ORF">Purlil1_1627</name>
</gene>
<dbReference type="EMBL" id="JAWRVI010000004">
    <property type="protein sequence ID" value="KAK4094136.1"/>
    <property type="molecule type" value="Genomic_DNA"/>
</dbReference>
<dbReference type="Proteomes" id="UP001287286">
    <property type="component" value="Unassembled WGS sequence"/>
</dbReference>
<reference evidence="2 3" key="1">
    <citation type="journal article" date="2024" name="Microbiol. Resour. Announc.">
        <title>Genome annotations for the ascomycete fungi Trichoderma harzianum, Trichoderma aggressivum, and Purpureocillium lilacinum.</title>
        <authorList>
            <person name="Beijen E.P.W."/>
            <person name="Ohm R.A."/>
        </authorList>
    </citation>
    <scope>NUCLEOTIDE SEQUENCE [LARGE SCALE GENOMIC DNA]</scope>
    <source>
        <strain evidence="2 3">CBS 150709</strain>
    </source>
</reference>
<evidence type="ECO:0000313" key="3">
    <source>
        <dbReference type="Proteomes" id="UP001287286"/>
    </source>
</evidence>
<proteinExistence type="predicted"/>